<feature type="transmembrane region" description="Helical" evidence="8">
    <location>
        <begin position="223"/>
        <end position="241"/>
    </location>
</feature>
<evidence type="ECO:0000256" key="3">
    <source>
        <dbReference type="ARBA" id="ARBA00022475"/>
    </source>
</evidence>
<keyword evidence="3" id="KW-1003">Cell membrane</keyword>
<feature type="transmembrane region" description="Helical" evidence="8">
    <location>
        <begin position="191"/>
        <end position="211"/>
    </location>
</feature>
<evidence type="ECO:0000256" key="8">
    <source>
        <dbReference type="SAM" id="Phobius"/>
    </source>
</evidence>
<proteinExistence type="predicted"/>
<keyword evidence="2" id="KW-0813">Transport</keyword>
<accession>A0A0D2JN18</accession>
<keyword evidence="12" id="KW-1185">Reference proteome</keyword>
<dbReference type="STRING" id="1429043.X474_27010"/>
<dbReference type="Pfam" id="PF04290">
    <property type="entry name" value="DctQ"/>
    <property type="match status" value="1"/>
</dbReference>
<feature type="transmembrane region" description="Helical" evidence="8">
    <location>
        <begin position="156"/>
        <end position="179"/>
    </location>
</feature>
<dbReference type="EMBL" id="AZAC01000078">
    <property type="protein sequence ID" value="KIX10885.1"/>
    <property type="molecule type" value="Genomic_DNA"/>
</dbReference>
<dbReference type="GO" id="GO:0022857">
    <property type="term" value="F:transmembrane transporter activity"/>
    <property type="evidence" value="ECO:0007669"/>
    <property type="project" value="TreeGrafter"/>
</dbReference>
<dbReference type="InterPro" id="IPR010656">
    <property type="entry name" value="DctM"/>
</dbReference>
<dbReference type="PANTHER" id="PTHR33362:SF5">
    <property type="entry name" value="C4-DICARBOXYLATE TRAP TRANSPORTER LARGE PERMEASE PROTEIN DCTM"/>
    <property type="match status" value="1"/>
</dbReference>
<feature type="transmembrane region" description="Helical" evidence="8">
    <location>
        <begin position="439"/>
        <end position="461"/>
    </location>
</feature>
<feature type="transmembrane region" description="Helical" evidence="8">
    <location>
        <begin position="395"/>
        <end position="418"/>
    </location>
</feature>
<feature type="transmembrane region" description="Helical" evidence="8">
    <location>
        <begin position="618"/>
        <end position="647"/>
    </location>
</feature>
<organism evidence="11 12">
    <name type="scientific">Dethiosulfatarculus sandiegensis</name>
    <dbReference type="NCBI Taxonomy" id="1429043"/>
    <lineage>
        <taxon>Bacteria</taxon>
        <taxon>Pseudomonadati</taxon>
        <taxon>Thermodesulfobacteriota</taxon>
        <taxon>Desulfarculia</taxon>
        <taxon>Desulfarculales</taxon>
        <taxon>Desulfarculaceae</taxon>
        <taxon>Dethiosulfatarculus</taxon>
    </lineage>
</organism>
<dbReference type="InParanoid" id="A0A0D2JN18"/>
<gene>
    <name evidence="11" type="ORF">X474_27010</name>
</gene>
<evidence type="ECO:0000256" key="1">
    <source>
        <dbReference type="ARBA" id="ARBA00004429"/>
    </source>
</evidence>
<evidence type="ECO:0000259" key="9">
    <source>
        <dbReference type="Pfam" id="PF04290"/>
    </source>
</evidence>
<feature type="transmembrane region" description="Helical" evidence="8">
    <location>
        <begin position="357"/>
        <end position="383"/>
    </location>
</feature>
<keyword evidence="5 8" id="KW-0812">Transmembrane</keyword>
<feature type="domain" description="TRAP C4-dicarboxylate transport system permease DctM subunit" evidence="10">
    <location>
        <begin position="229"/>
        <end position="641"/>
    </location>
</feature>
<dbReference type="InterPro" id="IPR055348">
    <property type="entry name" value="DctQ"/>
</dbReference>
<keyword evidence="7 8" id="KW-0472">Membrane</keyword>
<evidence type="ECO:0000256" key="6">
    <source>
        <dbReference type="ARBA" id="ARBA00022989"/>
    </source>
</evidence>
<protein>
    <submittedName>
        <fullName evidence="11">C4-dicarboxylate ABC transporter permease</fullName>
    </submittedName>
</protein>
<name>A0A0D2JN18_9BACT</name>
<evidence type="ECO:0000256" key="5">
    <source>
        <dbReference type="ARBA" id="ARBA00022692"/>
    </source>
</evidence>
<reference evidence="11 12" key="1">
    <citation type="submission" date="2013-11" db="EMBL/GenBank/DDBJ databases">
        <title>Metagenomic analysis of a methanogenic consortium involved in long chain n-alkane degradation.</title>
        <authorList>
            <person name="Davidova I.A."/>
            <person name="Callaghan A.V."/>
            <person name="Wawrik B."/>
            <person name="Pruitt S."/>
            <person name="Marks C."/>
            <person name="Duncan K.E."/>
            <person name="Suflita J.M."/>
        </authorList>
    </citation>
    <scope>NUCLEOTIDE SEQUENCE [LARGE SCALE GENOMIC DNA]</scope>
    <source>
        <strain evidence="11 12">SPR</strain>
    </source>
</reference>
<keyword evidence="4" id="KW-0997">Cell inner membrane</keyword>
<feature type="transmembrane region" description="Helical" evidence="8">
    <location>
        <begin position="496"/>
        <end position="518"/>
    </location>
</feature>
<evidence type="ECO:0000259" key="10">
    <source>
        <dbReference type="Pfam" id="PF06808"/>
    </source>
</evidence>
<comment type="subcellular location">
    <subcellularLocation>
        <location evidence="1">Cell inner membrane</location>
        <topology evidence="1">Multi-pass membrane protein</topology>
    </subcellularLocation>
</comment>
<feature type="transmembrane region" description="Helical" evidence="8">
    <location>
        <begin position="113"/>
        <end position="135"/>
    </location>
</feature>
<comment type="caution">
    <text evidence="11">The sequence shown here is derived from an EMBL/GenBank/DDBJ whole genome shotgun (WGS) entry which is preliminary data.</text>
</comment>
<dbReference type="PANTHER" id="PTHR33362">
    <property type="entry name" value="SIALIC ACID TRAP TRANSPORTER PERMEASE PROTEIN SIAT-RELATED"/>
    <property type="match status" value="1"/>
</dbReference>
<dbReference type="NCBIfam" id="TIGR00786">
    <property type="entry name" value="dctM"/>
    <property type="match status" value="1"/>
</dbReference>
<feature type="transmembrane region" description="Helical" evidence="8">
    <location>
        <begin position="42"/>
        <end position="63"/>
    </location>
</feature>
<sequence>MTEHAAPGMPENCELVVEPDTDSRLGLLADKLDKLVLPLGKWMFLISLAAVGFMSLPIMLDVINRFFIGASLQGVVELEEFFMVVIVFLSLGYVQRQEGHIHIDLLTCKLPDWLTRCLNTFNLAASSVFFMIMCWRTLITMMKKSSEYSPMLSIPLWFGLGLAVIGVAILALVLLQQLFRSMAANLKDHSAMGMIIALLGAVLLITMPMWLKALGLGVSRFEYGVYGMMFLMVLLLVGMPIGFAMGLVGYIGLGVLGFNMIPALNMLGIAPYTTSASFILAVAPLFILMGLMASEAGISQELFETAQKWLGRLPGGLAMASVAGCSGFAAVCGDSMATAVTMGSVALPEMKRAKYSLGLACGSLAAGGTLGILIPPSIGFIFYALVTEQSVGKLFIAGIIPGLLLAVMFIFAIWLIAVRNPEKAPRGEKSTLQEKLLSLKGVVGMLALFVLILGGILGGLFSPTEGGAIGVLGALTIALMRRKLSWAGIVKSCEHTVYITSKLLMILIGVGILGYFMAASRLPFHLASVVTESGLNKYVILAGVMGLYVLLGCLMNVIPMILLTLPAIFPSITALGFDPIWFGVLTVIIMEMGQITPPIGVNVFALSSVAEGVSMGTIFLGILPFFICMVLMLALIIVFPSLATWLVGVFF</sequence>
<dbReference type="GO" id="GO:0005886">
    <property type="term" value="C:plasma membrane"/>
    <property type="evidence" value="ECO:0007669"/>
    <property type="project" value="UniProtKB-SubCell"/>
</dbReference>
<dbReference type="AlphaFoldDB" id="A0A0D2JN18"/>
<evidence type="ECO:0000313" key="11">
    <source>
        <dbReference type="EMBL" id="KIX10885.1"/>
    </source>
</evidence>
<dbReference type="Pfam" id="PF06808">
    <property type="entry name" value="DctM"/>
    <property type="match status" value="1"/>
</dbReference>
<evidence type="ECO:0000313" key="12">
    <source>
        <dbReference type="Proteomes" id="UP000032233"/>
    </source>
</evidence>
<dbReference type="InterPro" id="IPR004681">
    <property type="entry name" value="TRAP_DctM"/>
</dbReference>
<evidence type="ECO:0000256" key="2">
    <source>
        <dbReference type="ARBA" id="ARBA00022448"/>
    </source>
</evidence>
<feature type="domain" description="Tripartite ATP-independent periplasmic transporters DctQ component" evidence="9">
    <location>
        <begin position="54"/>
        <end position="182"/>
    </location>
</feature>
<feature type="transmembrane region" description="Helical" evidence="8">
    <location>
        <begin position="538"/>
        <end position="568"/>
    </location>
</feature>
<feature type="transmembrane region" description="Helical" evidence="8">
    <location>
        <begin position="318"/>
        <end position="345"/>
    </location>
</feature>
<dbReference type="Proteomes" id="UP000032233">
    <property type="component" value="Unassembled WGS sequence"/>
</dbReference>
<evidence type="ECO:0000256" key="4">
    <source>
        <dbReference type="ARBA" id="ARBA00022519"/>
    </source>
</evidence>
<keyword evidence="6 8" id="KW-1133">Transmembrane helix</keyword>
<feature type="transmembrane region" description="Helical" evidence="8">
    <location>
        <begin position="278"/>
        <end position="298"/>
    </location>
</feature>
<evidence type="ECO:0000256" key="7">
    <source>
        <dbReference type="ARBA" id="ARBA00023136"/>
    </source>
</evidence>